<dbReference type="InterPro" id="IPR018979">
    <property type="entry name" value="FERM_N"/>
</dbReference>
<dbReference type="InterPro" id="IPR019748">
    <property type="entry name" value="FERM_central"/>
</dbReference>
<dbReference type="SUPFAM" id="SSF50729">
    <property type="entry name" value="PH domain-like"/>
    <property type="match status" value="1"/>
</dbReference>
<organism evidence="4 5">
    <name type="scientific">Elysia crispata</name>
    <name type="common">lettuce slug</name>
    <dbReference type="NCBI Taxonomy" id="231223"/>
    <lineage>
        <taxon>Eukaryota</taxon>
        <taxon>Metazoa</taxon>
        <taxon>Spiralia</taxon>
        <taxon>Lophotrochozoa</taxon>
        <taxon>Mollusca</taxon>
        <taxon>Gastropoda</taxon>
        <taxon>Heterobranchia</taxon>
        <taxon>Euthyneura</taxon>
        <taxon>Panpulmonata</taxon>
        <taxon>Sacoglossa</taxon>
        <taxon>Placobranchoidea</taxon>
        <taxon>Plakobranchidae</taxon>
        <taxon>Elysia</taxon>
    </lineage>
</organism>
<dbReference type="InterPro" id="IPR018980">
    <property type="entry name" value="FERM_PH-like_C"/>
</dbReference>
<dbReference type="PROSITE" id="PS50057">
    <property type="entry name" value="FERM_3"/>
    <property type="match status" value="1"/>
</dbReference>
<dbReference type="InterPro" id="IPR029071">
    <property type="entry name" value="Ubiquitin-like_domsf"/>
</dbReference>
<feature type="compositionally biased region" description="Basic and acidic residues" evidence="2">
    <location>
        <begin position="621"/>
        <end position="685"/>
    </location>
</feature>
<dbReference type="Pfam" id="PF00373">
    <property type="entry name" value="FERM_M"/>
    <property type="match status" value="1"/>
</dbReference>
<dbReference type="GO" id="GO:0005856">
    <property type="term" value="C:cytoskeleton"/>
    <property type="evidence" value="ECO:0007669"/>
    <property type="project" value="TreeGrafter"/>
</dbReference>
<feature type="region of interest" description="Disordered" evidence="2">
    <location>
        <begin position="521"/>
        <end position="708"/>
    </location>
</feature>
<dbReference type="GO" id="GO:0008092">
    <property type="term" value="F:cytoskeletal protein binding"/>
    <property type="evidence" value="ECO:0007669"/>
    <property type="project" value="InterPro"/>
</dbReference>
<dbReference type="SMART" id="SM01196">
    <property type="entry name" value="FERM_C"/>
    <property type="match status" value="1"/>
</dbReference>
<feature type="region of interest" description="Disordered" evidence="2">
    <location>
        <begin position="90"/>
        <end position="115"/>
    </location>
</feature>
<dbReference type="Pfam" id="PF09379">
    <property type="entry name" value="FERM_N"/>
    <property type="match status" value="1"/>
</dbReference>
<dbReference type="Proteomes" id="UP001283361">
    <property type="component" value="Unassembled WGS sequence"/>
</dbReference>
<evidence type="ECO:0000313" key="4">
    <source>
        <dbReference type="EMBL" id="KAK3767144.1"/>
    </source>
</evidence>
<accession>A0AAE1DDY1</accession>
<feature type="compositionally biased region" description="Basic and acidic residues" evidence="2">
    <location>
        <begin position="569"/>
        <end position="585"/>
    </location>
</feature>
<dbReference type="PRINTS" id="PR00661">
    <property type="entry name" value="ERMFAMILY"/>
</dbReference>
<dbReference type="InterPro" id="IPR011993">
    <property type="entry name" value="PH-like_dom_sf"/>
</dbReference>
<sequence length="708" mass="80669">MECFMSKNDLDLLRSKFGPIRSHLVQASFGSGLVKRRLVQEFYHLCKDSLVPDNCDYEQACTLPTLIEEVSTEIDIASVDFSCDSYASNMSDGPTTAPQQQSGPPQITRPAIQSENKTRIPRPMTCKVLLLNGEEYEIAIDKRSIGQLLYERVCDYLDLLERDYFGLQYKEDLDPENIKYWLDLDKKVTKQKKRGKMNFEFALKFYPPDPTQLAESLTRYLVCLQIRRDIISGKLPCSQATHVMLGSFAVQADIGDYDPIDHGNGIGYIQDMPFAPEQTEEMLVKMAALHKQHKGQTPEQAELHYLEYSKKIALYGIDLHRAKDSDYVDILLGVGATGVSVYRDNLRINRFVWPKILKISYRRNKFLLRIRPAEFETFESWIAFRLPNNKMAKRLWKIAVEHHAFLRLRSADDAKKRSGFPRFGSKYRFSGRTLYQTRLNASMADRPSKQFERAHSHMSLNSVLNNNKSRSRDQLNYRGPYREQQSLDLIEPTLENGKAGHNKEPAASPAAQALVPSVARYDDEDDTGRTPLQSPLPRQESPKFLSSSRVIKHNVRKDEDLSEGEDLDDRLPEVPKDSPQEESNHHVNNRFSHKGAVATPLAQVLNTRGHTDIEGEEDEEGPHQAQEHKGGQEKHKPEVAPKPGKEKPPVAKKPEKPPKPEKAPKPPKPEKPPKEEKPPKAEKPSKASKSSKKKEATKEKEPMREVTL</sequence>
<keyword evidence="1" id="KW-0597">Phosphoprotein</keyword>
<evidence type="ECO:0000256" key="2">
    <source>
        <dbReference type="SAM" id="MobiDB-lite"/>
    </source>
</evidence>
<dbReference type="SUPFAM" id="SSF54236">
    <property type="entry name" value="Ubiquitin-like"/>
    <property type="match status" value="1"/>
</dbReference>
<dbReference type="InterPro" id="IPR019749">
    <property type="entry name" value="Band_41_domain"/>
</dbReference>
<dbReference type="SUPFAM" id="SSF47031">
    <property type="entry name" value="Second domain of FERM"/>
    <property type="match status" value="1"/>
</dbReference>
<protein>
    <recommendedName>
        <fullName evidence="3">FERM domain-containing protein</fullName>
    </recommendedName>
</protein>
<dbReference type="SMART" id="SM00295">
    <property type="entry name" value="B41"/>
    <property type="match status" value="1"/>
</dbReference>
<gene>
    <name evidence="4" type="ORF">RRG08_018015</name>
</gene>
<dbReference type="InterPro" id="IPR000299">
    <property type="entry name" value="FERM_domain"/>
</dbReference>
<dbReference type="AlphaFoldDB" id="A0AAE1DDY1"/>
<dbReference type="Gene3D" id="1.20.80.10">
    <property type="match status" value="1"/>
</dbReference>
<dbReference type="Pfam" id="PF09380">
    <property type="entry name" value="FERM_C"/>
    <property type="match status" value="1"/>
</dbReference>
<comment type="caution">
    <text evidence="4">The sequence shown here is derived from an EMBL/GenBank/DDBJ whole genome shotgun (WGS) entry which is preliminary data.</text>
</comment>
<dbReference type="PANTHER" id="PTHR23280:SF21">
    <property type="entry name" value="PROTEIN 4.1 HOMOLOG"/>
    <property type="match status" value="1"/>
</dbReference>
<dbReference type="FunFam" id="1.20.80.10:FF:000014">
    <property type="entry name" value="Tyrosine-protein phosphatase non-receptor type"/>
    <property type="match status" value="1"/>
</dbReference>
<dbReference type="PRINTS" id="PR00935">
    <property type="entry name" value="BAND41"/>
</dbReference>
<dbReference type="PANTHER" id="PTHR23280">
    <property type="entry name" value="4.1 G PROTEIN"/>
    <property type="match status" value="1"/>
</dbReference>
<dbReference type="CDD" id="cd14473">
    <property type="entry name" value="FERM_B-lobe"/>
    <property type="match status" value="1"/>
</dbReference>
<proteinExistence type="predicted"/>
<dbReference type="EMBL" id="JAWDGP010004170">
    <property type="protein sequence ID" value="KAK3767144.1"/>
    <property type="molecule type" value="Genomic_DNA"/>
</dbReference>
<dbReference type="GO" id="GO:0005886">
    <property type="term" value="C:plasma membrane"/>
    <property type="evidence" value="ECO:0007669"/>
    <property type="project" value="TreeGrafter"/>
</dbReference>
<dbReference type="Gene3D" id="2.30.29.30">
    <property type="entry name" value="Pleckstrin-homology domain (PH domain)/Phosphotyrosine-binding domain (PTB)"/>
    <property type="match status" value="1"/>
</dbReference>
<dbReference type="InterPro" id="IPR014847">
    <property type="entry name" value="FA"/>
</dbReference>
<evidence type="ECO:0000259" key="3">
    <source>
        <dbReference type="PROSITE" id="PS50057"/>
    </source>
</evidence>
<dbReference type="CDD" id="cd13184">
    <property type="entry name" value="FERM_C_4_1_family"/>
    <property type="match status" value="1"/>
</dbReference>
<dbReference type="Gene3D" id="3.10.20.90">
    <property type="entry name" value="Phosphatidylinositol 3-kinase Catalytic Subunit, Chain A, domain 1"/>
    <property type="match status" value="1"/>
</dbReference>
<name>A0AAE1DDY1_9GAST</name>
<dbReference type="GO" id="GO:0031032">
    <property type="term" value="P:actomyosin structure organization"/>
    <property type="evidence" value="ECO:0007669"/>
    <property type="project" value="TreeGrafter"/>
</dbReference>
<feature type="compositionally biased region" description="Basic and acidic residues" evidence="2">
    <location>
        <begin position="693"/>
        <end position="708"/>
    </location>
</feature>
<evidence type="ECO:0000313" key="5">
    <source>
        <dbReference type="Proteomes" id="UP001283361"/>
    </source>
</evidence>
<dbReference type="Pfam" id="PF08736">
    <property type="entry name" value="FA"/>
    <property type="match status" value="1"/>
</dbReference>
<dbReference type="SMART" id="SM01195">
    <property type="entry name" value="FA"/>
    <property type="match status" value="1"/>
</dbReference>
<evidence type="ECO:0000256" key="1">
    <source>
        <dbReference type="ARBA" id="ARBA00022553"/>
    </source>
</evidence>
<dbReference type="InterPro" id="IPR014352">
    <property type="entry name" value="FERM/acyl-CoA-bd_prot_sf"/>
</dbReference>
<dbReference type="InterPro" id="IPR000798">
    <property type="entry name" value="Ez/rad/moesin-like"/>
</dbReference>
<feature type="domain" description="FERM" evidence="3">
    <location>
        <begin position="124"/>
        <end position="410"/>
    </location>
</feature>
<dbReference type="FunFam" id="2.30.29.30:FF:000001">
    <property type="entry name" value="Erythrocyte membrane protein band 4.1"/>
    <property type="match status" value="1"/>
</dbReference>
<dbReference type="InterPro" id="IPR035963">
    <property type="entry name" value="FERM_2"/>
</dbReference>
<reference evidence="4" key="1">
    <citation type="journal article" date="2023" name="G3 (Bethesda)">
        <title>A reference genome for the long-term kleptoplast-retaining sea slug Elysia crispata morphotype clarki.</title>
        <authorList>
            <person name="Eastman K.E."/>
            <person name="Pendleton A.L."/>
            <person name="Shaikh M.A."/>
            <person name="Suttiyut T."/>
            <person name="Ogas R."/>
            <person name="Tomko P."/>
            <person name="Gavelis G."/>
            <person name="Widhalm J.R."/>
            <person name="Wisecaver J.H."/>
        </authorList>
    </citation>
    <scope>NUCLEOTIDE SEQUENCE</scope>
    <source>
        <strain evidence="4">ECLA1</strain>
    </source>
</reference>
<keyword evidence="5" id="KW-1185">Reference proteome</keyword>